<dbReference type="Proteomes" id="UP000077069">
    <property type="component" value="Unassembled WGS sequence"/>
</dbReference>
<dbReference type="GeneID" id="28771028"/>
<organism evidence="2 3">
    <name type="scientific">Paraphaeosphaeria sporulosa</name>
    <dbReference type="NCBI Taxonomy" id="1460663"/>
    <lineage>
        <taxon>Eukaryota</taxon>
        <taxon>Fungi</taxon>
        <taxon>Dikarya</taxon>
        <taxon>Ascomycota</taxon>
        <taxon>Pezizomycotina</taxon>
        <taxon>Dothideomycetes</taxon>
        <taxon>Pleosporomycetidae</taxon>
        <taxon>Pleosporales</taxon>
        <taxon>Massarineae</taxon>
        <taxon>Didymosphaeriaceae</taxon>
        <taxon>Paraphaeosphaeria</taxon>
    </lineage>
</organism>
<evidence type="ECO:0000313" key="3">
    <source>
        <dbReference type="Proteomes" id="UP000077069"/>
    </source>
</evidence>
<protein>
    <submittedName>
        <fullName evidence="2">Uncharacterized protein</fullName>
    </submittedName>
</protein>
<dbReference type="EMBL" id="KV441553">
    <property type="protein sequence ID" value="OAG05090.1"/>
    <property type="molecule type" value="Genomic_DNA"/>
</dbReference>
<dbReference type="RefSeq" id="XP_018035455.1">
    <property type="nucleotide sequence ID" value="XM_018187542.1"/>
</dbReference>
<feature type="region of interest" description="Disordered" evidence="1">
    <location>
        <begin position="155"/>
        <end position="181"/>
    </location>
</feature>
<name>A0A177CEC6_9PLEO</name>
<evidence type="ECO:0000256" key="1">
    <source>
        <dbReference type="SAM" id="MobiDB-lite"/>
    </source>
</evidence>
<accession>A0A177CEC6</accession>
<feature type="compositionally biased region" description="Polar residues" evidence="1">
    <location>
        <begin position="155"/>
        <end position="168"/>
    </location>
</feature>
<dbReference type="AlphaFoldDB" id="A0A177CEC6"/>
<dbReference type="InParanoid" id="A0A177CEC6"/>
<gene>
    <name evidence="2" type="ORF">CC84DRAFT_827384</name>
</gene>
<proteinExistence type="predicted"/>
<keyword evidence="3" id="KW-1185">Reference proteome</keyword>
<sequence>MAVDAHGGRPPAGSPRPWRLDWTRRALATPYQRVWRNEPKATVGQRRSDCTFQPTSVVGLPQSRAEGDVEFASTCPWPAGWVRGVGYLGDRMGDRPHAFPPWASCKPCAHRCNVLSTWQEASHVHITMLAATLDQEHVAGTPQCASHQKYRRGCTNSAKLSPPSQLNLPRNDVGPDSHKRRHCVALGMPPTLRRSVLFGLGPPIYVLPDSTKLPHAITTFPPLVRANP</sequence>
<evidence type="ECO:0000313" key="2">
    <source>
        <dbReference type="EMBL" id="OAG05090.1"/>
    </source>
</evidence>
<reference evidence="2 3" key="1">
    <citation type="submission" date="2016-05" db="EMBL/GenBank/DDBJ databases">
        <title>Comparative analysis of secretome profiles of manganese(II)-oxidizing ascomycete fungi.</title>
        <authorList>
            <consortium name="DOE Joint Genome Institute"/>
            <person name="Zeiner C.A."/>
            <person name="Purvine S.O."/>
            <person name="Zink E.M."/>
            <person name="Wu S."/>
            <person name="Pasa-Tolic L."/>
            <person name="Chaput D.L."/>
            <person name="Haridas S."/>
            <person name="Grigoriev I.V."/>
            <person name="Santelli C.M."/>
            <person name="Hansel C.M."/>
        </authorList>
    </citation>
    <scope>NUCLEOTIDE SEQUENCE [LARGE SCALE GENOMIC DNA]</scope>
    <source>
        <strain evidence="2 3">AP3s5-JAC2a</strain>
    </source>
</reference>